<reference evidence="1 2" key="1">
    <citation type="submission" date="2020-04" db="EMBL/GenBank/DDBJ databases">
        <authorList>
            <person name="Depoorter E."/>
        </authorList>
    </citation>
    <scope>NUCLEOTIDE SEQUENCE [LARGE SCALE GENOMIC DNA]</scope>
    <source>
        <strain evidence="1 2">BCC0217</strain>
    </source>
</reference>
<organism evidence="1 2">
    <name type="scientific">Burkholderia aenigmatica</name>
    <dbReference type="NCBI Taxonomy" id="2015348"/>
    <lineage>
        <taxon>Bacteria</taxon>
        <taxon>Pseudomonadati</taxon>
        <taxon>Pseudomonadota</taxon>
        <taxon>Betaproteobacteria</taxon>
        <taxon>Burkholderiales</taxon>
        <taxon>Burkholderiaceae</taxon>
        <taxon>Burkholderia</taxon>
        <taxon>Burkholderia cepacia complex</taxon>
    </lineage>
</organism>
<evidence type="ECO:0000313" key="1">
    <source>
        <dbReference type="EMBL" id="CAB3975271.1"/>
    </source>
</evidence>
<name>A0A6J5JVM6_9BURK</name>
<proteinExistence type="predicted"/>
<dbReference type="AlphaFoldDB" id="A0A6J5JVM6"/>
<sequence>MYSSLASDLGSFQLRVCIAYDQLDALSNCPRIASRSSGREICNYYRFPRHRHATHCSGSKVTFEIQQMRRHAARVRSEHQKSLCNQRSMPRKMIPPPQGAEVVPKNSRNLFSNLRSQFVPCRYNSMQQRTNKNTGNFVTTTVYDLSAQLLTSDSRWSAKTDDLSAIAFLDEDVGFDKIEHAHGHAFLFAGDSAVIDQWKQFLRGKPGSAQGRPGLAGIALLIVAVAGGNIRFSHGQDIWLPNNGSPHLPASVFAGSGSHWAAVCWNTNRCGKKAIDTAKQWDVFSGGATKFFDLATGENNLSNTASLAEMKRLFIEKGMIMYVNGAQQPLPLKTAAANDHKVKQLCDAIAKGQIAPSAPCDAMFGTPTADDEQRLDEALNSIFQDR</sequence>
<gene>
    <name evidence="1" type="ORF">BLA3211_08407</name>
</gene>
<protein>
    <submittedName>
        <fullName evidence="1">Uncharacterized protein</fullName>
    </submittedName>
</protein>
<dbReference type="Proteomes" id="UP000494301">
    <property type="component" value="Unassembled WGS sequence"/>
</dbReference>
<evidence type="ECO:0000313" key="2">
    <source>
        <dbReference type="Proteomes" id="UP000494301"/>
    </source>
</evidence>
<dbReference type="EMBL" id="CABWIL020000061">
    <property type="protein sequence ID" value="CAB3975271.1"/>
    <property type="molecule type" value="Genomic_DNA"/>
</dbReference>
<accession>A0A6J5JVM6</accession>